<evidence type="ECO:0000313" key="1">
    <source>
        <dbReference type="EMBL" id="NLR75875.1"/>
    </source>
</evidence>
<gene>
    <name evidence="1" type="ORF">HF682_11970</name>
</gene>
<organism evidence="1 2">
    <name type="scientific">Leeia aquatica</name>
    <dbReference type="NCBI Taxonomy" id="2725557"/>
    <lineage>
        <taxon>Bacteria</taxon>
        <taxon>Pseudomonadati</taxon>
        <taxon>Pseudomonadota</taxon>
        <taxon>Betaproteobacteria</taxon>
        <taxon>Neisseriales</taxon>
        <taxon>Leeiaceae</taxon>
        <taxon>Leeia</taxon>
    </lineage>
</organism>
<sequence>MDIWAWVFDLQRDLRAAGYDRVADLMDSIPSDATEDRPERVVAALPEAIAAARALKNPWLEVYFRHWGLGNRMNNLSEGEVALGEAADLLDFAHREETQSCPQSVCVTQDIAICYGNVDGPGWARERLQVCEETLARINPEWPCFTCISREYADALLDDKRPAEAIVFLDRQAKAILDSGDTLTSTYRGGQARALWLNGQVDEALAMLDAIDEDEKDGSDDRWQSRALLRAIIYAERGDLDAAKVALPSFGDLVPSSHMDWAMAARLMVKLAPDSNHWGLGNAMQKAMAHASTVGAHRKAVTLALWHAELALLRGAHRSARQALQVAQTHLARMRKPEDLRADVEALAAQIATLPAHAALPVPADELAAYLPTQENRSPEAEVDWLLTACAERPADPELAEFAANALHACGDQQAARDHLWQFVRRNPTVNGPNYQLLNQLMEHDLQDDVQSLADLLEAENPAAAHWCRGRLAFRRQQWEQAIEQMQHYLQHDPEAIGPRSLWADAALALGQPQVAVEQRRILASRAEPGKNEDWDLLSTACAAQDWATARETAARLQLNIDEGEGAIEENWGRCFIRFEENGESKQYYAYRTGPVTARIATLSIAPWQQRVRDWVAFDAALLEAPPEDEEERKEFIPTFRPIYTIEAGGFGESCFVDGAAAPDEQFQAFVEALDGMGWEWWVNSPDDYTVTDPASEAPLPGRYFQVAAPRAVTPKQVDHTLRELTRDWAHPVCWPRYADRHGLPMAQHEDIVARYAL</sequence>
<protein>
    <recommendedName>
        <fullName evidence="3">Tetratricopeptide repeat protein</fullName>
    </recommendedName>
</protein>
<accession>A0A847SAF6</accession>
<dbReference type="Gene3D" id="1.25.40.10">
    <property type="entry name" value="Tetratricopeptide repeat domain"/>
    <property type="match status" value="2"/>
</dbReference>
<proteinExistence type="predicted"/>
<comment type="caution">
    <text evidence="1">The sequence shown here is derived from an EMBL/GenBank/DDBJ whole genome shotgun (WGS) entry which is preliminary data.</text>
</comment>
<reference evidence="1 2" key="1">
    <citation type="submission" date="2020-04" db="EMBL/GenBank/DDBJ databases">
        <title>Draft genome of Leeia sp. IMCC25680.</title>
        <authorList>
            <person name="Song J."/>
            <person name="Cho J.-C."/>
        </authorList>
    </citation>
    <scope>NUCLEOTIDE SEQUENCE [LARGE SCALE GENOMIC DNA]</scope>
    <source>
        <strain evidence="1 2">IMCC25680</strain>
    </source>
</reference>
<name>A0A847SAF6_9NEIS</name>
<keyword evidence="2" id="KW-1185">Reference proteome</keyword>
<dbReference type="InterPro" id="IPR011990">
    <property type="entry name" value="TPR-like_helical_dom_sf"/>
</dbReference>
<dbReference type="EMBL" id="JABAIM010000002">
    <property type="protein sequence ID" value="NLR75875.1"/>
    <property type="molecule type" value="Genomic_DNA"/>
</dbReference>
<dbReference type="AlphaFoldDB" id="A0A847SAF6"/>
<dbReference type="SUPFAM" id="SSF48452">
    <property type="entry name" value="TPR-like"/>
    <property type="match status" value="2"/>
</dbReference>
<evidence type="ECO:0000313" key="2">
    <source>
        <dbReference type="Proteomes" id="UP000587991"/>
    </source>
</evidence>
<evidence type="ECO:0008006" key="3">
    <source>
        <dbReference type="Google" id="ProtNLM"/>
    </source>
</evidence>
<dbReference type="Proteomes" id="UP000587991">
    <property type="component" value="Unassembled WGS sequence"/>
</dbReference>
<dbReference type="RefSeq" id="WP_168877506.1">
    <property type="nucleotide sequence ID" value="NZ_JABAIM010000002.1"/>
</dbReference>